<reference evidence="3 4" key="1">
    <citation type="submission" date="2018-05" db="EMBL/GenBank/DDBJ databases">
        <title>Genomic analysis of Gracilibacillus dipsosauri DD1 reveals novel features of a salt-tolerant amylase.</title>
        <authorList>
            <person name="Deutch C.E."/>
            <person name="Yang S."/>
        </authorList>
    </citation>
    <scope>NUCLEOTIDE SEQUENCE [LARGE SCALE GENOMIC DNA]</scope>
    <source>
        <strain evidence="3 4">DD1</strain>
    </source>
</reference>
<evidence type="ECO:0008006" key="5">
    <source>
        <dbReference type="Google" id="ProtNLM"/>
    </source>
</evidence>
<organism evidence="3 4">
    <name type="scientific">Gracilibacillus dipsosauri</name>
    <dbReference type="NCBI Taxonomy" id="178340"/>
    <lineage>
        <taxon>Bacteria</taxon>
        <taxon>Bacillati</taxon>
        <taxon>Bacillota</taxon>
        <taxon>Bacilli</taxon>
        <taxon>Bacillales</taxon>
        <taxon>Bacillaceae</taxon>
        <taxon>Gracilibacillus</taxon>
    </lineage>
</organism>
<keyword evidence="4" id="KW-1185">Reference proteome</keyword>
<dbReference type="Proteomes" id="UP000245624">
    <property type="component" value="Unassembled WGS sequence"/>
</dbReference>
<dbReference type="EMBL" id="QGTD01000004">
    <property type="protein sequence ID" value="PWU70011.1"/>
    <property type="molecule type" value="Genomic_DNA"/>
</dbReference>
<comment type="caution">
    <text evidence="3">The sequence shown here is derived from an EMBL/GenBank/DDBJ whole genome shotgun (WGS) entry which is preliminary data.</text>
</comment>
<accession>A0A317L2A7</accession>
<dbReference type="RefSeq" id="WP_109983386.1">
    <property type="nucleotide sequence ID" value="NZ_QGTD01000004.1"/>
</dbReference>
<feature type="chain" id="PRO_5039298383" description="Novel toxin 21 domain-containing protein" evidence="2">
    <location>
        <begin position="25"/>
        <end position="224"/>
    </location>
</feature>
<evidence type="ECO:0000313" key="3">
    <source>
        <dbReference type="EMBL" id="PWU70011.1"/>
    </source>
</evidence>
<feature type="signal peptide" evidence="2">
    <location>
        <begin position="1"/>
        <end position="24"/>
    </location>
</feature>
<proteinExistence type="predicted"/>
<feature type="compositionally biased region" description="Basic and acidic residues" evidence="1">
    <location>
        <begin position="213"/>
        <end position="224"/>
    </location>
</feature>
<evidence type="ECO:0000313" key="4">
    <source>
        <dbReference type="Proteomes" id="UP000245624"/>
    </source>
</evidence>
<keyword evidence="2" id="KW-0732">Signal</keyword>
<gene>
    <name evidence="3" type="ORF">DLJ74_03565</name>
</gene>
<feature type="compositionally biased region" description="Basic residues" evidence="1">
    <location>
        <begin position="201"/>
        <end position="212"/>
    </location>
</feature>
<protein>
    <recommendedName>
        <fullName evidence="5">Novel toxin 21 domain-containing protein</fullName>
    </recommendedName>
</protein>
<evidence type="ECO:0000256" key="1">
    <source>
        <dbReference type="SAM" id="MobiDB-lite"/>
    </source>
</evidence>
<feature type="region of interest" description="Disordered" evidence="1">
    <location>
        <begin position="168"/>
        <end position="224"/>
    </location>
</feature>
<evidence type="ECO:0000256" key="2">
    <source>
        <dbReference type="SAM" id="SignalP"/>
    </source>
</evidence>
<sequence length="224" mass="24359">MKWIKKIFMFSLAFILVFSTLGTSDLSNVKASQLKSDKESANQGDDSNFVILVDGILIDGKFYSPEDFEDYLKSAEIVLLDDDYNSNGSSVQPFFALAPAIYFVPGIGQVALVATGAIVVGGVTIKAGSWLHKTISNFFNDPKRVISSNYGIPKSLLDSKGKVKLGSFKDKHGKTPLNKKSGTFKNGKWSVEKDTAGHGGRAWKLKKSGKRKASLDKNGKVLSK</sequence>
<dbReference type="OrthoDB" id="2051413at2"/>
<dbReference type="AlphaFoldDB" id="A0A317L2A7"/>
<name>A0A317L2A7_9BACI</name>